<dbReference type="GO" id="GO:0016020">
    <property type="term" value="C:membrane"/>
    <property type="evidence" value="ECO:0007669"/>
    <property type="project" value="UniProtKB-SubCell"/>
</dbReference>
<keyword evidence="2 5" id="KW-0812">Transmembrane</keyword>
<gene>
    <name evidence="7" type="ORF">INT47_009167</name>
</gene>
<comment type="caution">
    <text evidence="7">The sequence shown here is derived from an EMBL/GenBank/DDBJ whole genome shotgun (WGS) entry which is preliminary data.</text>
</comment>
<evidence type="ECO:0000256" key="4">
    <source>
        <dbReference type="ARBA" id="ARBA00023136"/>
    </source>
</evidence>
<evidence type="ECO:0000256" key="5">
    <source>
        <dbReference type="SAM" id="Phobius"/>
    </source>
</evidence>
<evidence type="ECO:0000259" key="6">
    <source>
        <dbReference type="Pfam" id="PF10337"/>
    </source>
</evidence>
<dbReference type="InterPro" id="IPR023244">
    <property type="entry name" value="Brefeldin_A-sensitivity_4"/>
</dbReference>
<accession>A0A8H7RPL6</accession>
<feature type="transmembrane region" description="Helical" evidence="5">
    <location>
        <begin position="714"/>
        <end position="732"/>
    </location>
</feature>
<feature type="domain" description="Putative ER transporter 6TM N-terminal" evidence="6">
    <location>
        <begin position="109"/>
        <end position="389"/>
    </location>
</feature>
<evidence type="ECO:0000256" key="1">
    <source>
        <dbReference type="ARBA" id="ARBA00004141"/>
    </source>
</evidence>
<feature type="transmembrane region" description="Helical" evidence="5">
    <location>
        <begin position="688"/>
        <end position="707"/>
    </location>
</feature>
<proteinExistence type="predicted"/>
<feature type="transmembrane region" description="Helical" evidence="5">
    <location>
        <begin position="608"/>
        <end position="627"/>
    </location>
</feature>
<dbReference type="PRINTS" id="PR02047">
    <property type="entry name" value="BREFELDNASP4"/>
</dbReference>
<protein>
    <recommendedName>
        <fullName evidence="6">Putative ER transporter 6TM N-terminal domain-containing protein</fullName>
    </recommendedName>
</protein>
<evidence type="ECO:0000256" key="3">
    <source>
        <dbReference type="ARBA" id="ARBA00022989"/>
    </source>
</evidence>
<evidence type="ECO:0000313" key="8">
    <source>
        <dbReference type="Proteomes" id="UP000603453"/>
    </source>
</evidence>
<dbReference type="PANTHER" id="PTHR47804:SF3">
    <property type="entry name" value="PROTEIN BRE4"/>
    <property type="match status" value="1"/>
</dbReference>
<comment type="subcellular location">
    <subcellularLocation>
        <location evidence="1">Membrane</location>
        <topology evidence="1">Multi-pass membrane protein</topology>
    </subcellularLocation>
</comment>
<dbReference type="InterPro" id="IPR018823">
    <property type="entry name" value="ArAE_2_N"/>
</dbReference>
<feature type="transmembrane region" description="Helical" evidence="5">
    <location>
        <begin position="639"/>
        <end position="655"/>
    </location>
</feature>
<dbReference type="Pfam" id="PF11744">
    <property type="entry name" value="ALMT"/>
    <property type="match status" value="1"/>
</dbReference>
<feature type="transmembrane region" description="Helical" evidence="5">
    <location>
        <begin position="72"/>
        <end position="92"/>
    </location>
</feature>
<feature type="transmembrane region" description="Helical" evidence="5">
    <location>
        <begin position="738"/>
        <end position="763"/>
    </location>
</feature>
<dbReference type="AlphaFoldDB" id="A0A8H7RPL6"/>
<dbReference type="InterPro" id="IPR020966">
    <property type="entry name" value="ALMT"/>
</dbReference>
<keyword evidence="8" id="KW-1185">Reference proteome</keyword>
<dbReference type="GO" id="GO:0015743">
    <property type="term" value="P:malate transport"/>
    <property type="evidence" value="ECO:0007669"/>
    <property type="project" value="InterPro"/>
</dbReference>
<organism evidence="7 8">
    <name type="scientific">Mucor saturninus</name>
    <dbReference type="NCBI Taxonomy" id="64648"/>
    <lineage>
        <taxon>Eukaryota</taxon>
        <taxon>Fungi</taxon>
        <taxon>Fungi incertae sedis</taxon>
        <taxon>Mucoromycota</taxon>
        <taxon>Mucoromycotina</taxon>
        <taxon>Mucoromycetes</taxon>
        <taxon>Mucorales</taxon>
        <taxon>Mucorineae</taxon>
        <taxon>Mucoraceae</taxon>
        <taxon>Mucor</taxon>
    </lineage>
</organism>
<sequence length="997" mass="113574">MRLASLFKDKGDLWKKIFKCAVAYEIATILILIPSVLKVAGSPPYLVPLGTIFFNASGTAGNQIIGMLLNTLMMLIPAIWCGIVSFLCAVYNRSRETNPALYSNGAGAIASIGFSICVLTIAYVRLKYPRLYIPALQGFTIPFFALTKGIYGTHFDVMIILGSFYPVLWGGLIALMCNLLFWPETAAKTAEQAFGSSIESMKDVLSFVHEELLKNDNSGVITNDVTASTKLQTLTSKLQKDIGNMKSARKEAKYELIVSYYTPKSYKPLLHSISSLAENLFGFSLAIKREVRIMLEKKVKAHLDKLKNQQMDTVITASGRQTMSPLLTEVQSSILSGDTLLGGREYKNIDRLQSSIQPSLKRFISTCILTLDQIEKDLIAHKAISIKHDKGSKTHSISKINLVSALEEFKETETTFQDEYDRAGHLPSEEHFLIFTVIFTMVQFGQELIRLQTHAEELIKCSTEGESWIKRIHLPRVEFKNWLSKTSYQNEGQALSENVFLDSRKLEIMKTRTVQTNAAQMEEKAEEDNDESFNRERRRVSELVTRIESRTDESIVDQNIMQEEHEKLDKEEYEEQESVPLHQAPGKHIWNRKLYSLNKWFQYAPTRYAIKFTITMQLLALMAFLPFHGISDIYNNNHGQWALLSAMVVINYTVGSTTIQCFYRIISTIIGAVCGYLCLLAANRRENPYVIGVLVLVFQVPMWYLLLGSKFPRIGFISLLTMSVIVSTGYISPADESIFYPVWIRTVTAILATIVVMLVDQLIWPVWARKRLRTDLADLLITTGIQYARVVSLMCQESTKTYRYQMTFEESKIHQKKLNRQLNVVQEMWVLAKDEPRLTKGPFPIKEYQDILEHERNILHWIQHILATQAMISERIRKTIMTPMNAYRKEMSGAVHLYLFTLACSLRTKSSLPATLPSAELARRMLQTKQTALWKQNHDELLKQSARAIADQQHAEHQLFWHTYAAGCTEVVVEQESMGELVARLMGQCKGGIRDWQ</sequence>
<dbReference type="Proteomes" id="UP000603453">
    <property type="component" value="Unassembled WGS sequence"/>
</dbReference>
<reference evidence="7" key="1">
    <citation type="submission" date="2020-12" db="EMBL/GenBank/DDBJ databases">
        <title>Metabolic potential, ecology and presence of endohyphal bacteria is reflected in genomic diversity of Mucoromycotina.</title>
        <authorList>
            <person name="Muszewska A."/>
            <person name="Okrasinska A."/>
            <person name="Steczkiewicz K."/>
            <person name="Drgas O."/>
            <person name="Orlowska M."/>
            <person name="Perlinska-Lenart U."/>
            <person name="Aleksandrzak-Piekarczyk T."/>
            <person name="Szatraj K."/>
            <person name="Zielenkiewicz U."/>
            <person name="Pilsyk S."/>
            <person name="Malc E."/>
            <person name="Mieczkowski P."/>
            <person name="Kruszewska J.S."/>
            <person name="Biernat P."/>
            <person name="Pawlowska J."/>
        </authorList>
    </citation>
    <scope>NUCLEOTIDE SEQUENCE</scope>
    <source>
        <strain evidence="7">WA0000017839</strain>
    </source>
</reference>
<dbReference type="EMBL" id="JAEPRD010000003">
    <property type="protein sequence ID" value="KAG2213493.1"/>
    <property type="molecule type" value="Genomic_DNA"/>
</dbReference>
<evidence type="ECO:0000256" key="2">
    <source>
        <dbReference type="ARBA" id="ARBA00022692"/>
    </source>
</evidence>
<feature type="transmembrane region" description="Helical" evidence="5">
    <location>
        <begin position="157"/>
        <end position="182"/>
    </location>
</feature>
<feature type="transmembrane region" description="Helical" evidence="5">
    <location>
        <begin position="21"/>
        <end position="39"/>
    </location>
</feature>
<keyword evidence="4 5" id="KW-0472">Membrane</keyword>
<dbReference type="OrthoDB" id="1924968at2759"/>
<dbReference type="Pfam" id="PF10337">
    <property type="entry name" value="ArAE_2_N"/>
    <property type="match status" value="1"/>
</dbReference>
<feature type="transmembrane region" description="Helical" evidence="5">
    <location>
        <begin position="662"/>
        <end position="682"/>
    </location>
</feature>
<evidence type="ECO:0000313" key="7">
    <source>
        <dbReference type="EMBL" id="KAG2213493.1"/>
    </source>
</evidence>
<dbReference type="InterPro" id="IPR052430">
    <property type="entry name" value="IVT-Associated"/>
</dbReference>
<feature type="transmembrane region" description="Helical" evidence="5">
    <location>
        <begin position="104"/>
        <end position="124"/>
    </location>
</feature>
<name>A0A8H7RPL6_9FUNG</name>
<dbReference type="PANTHER" id="PTHR47804">
    <property type="entry name" value="60S RIBOSOMAL PROTEIN L19"/>
    <property type="match status" value="1"/>
</dbReference>
<keyword evidence="3 5" id="KW-1133">Transmembrane helix</keyword>